<dbReference type="SMART" id="SM00014">
    <property type="entry name" value="acidPPc"/>
    <property type="match status" value="1"/>
</dbReference>
<evidence type="ECO:0000256" key="2">
    <source>
        <dbReference type="SAM" id="SignalP"/>
    </source>
</evidence>
<keyword evidence="5" id="KW-1185">Reference proteome</keyword>
<evidence type="ECO:0000256" key="1">
    <source>
        <dbReference type="ARBA" id="ARBA00022729"/>
    </source>
</evidence>
<feature type="signal peptide" evidence="2">
    <location>
        <begin position="1"/>
        <end position="21"/>
    </location>
</feature>
<sequence length="601" mass="62412">MLGVLAVACTVSLIAPAGASAAPSRTAPQPGAYGYFVDTYKTNTPAATTPEGNAAIGVLSQFGNLWRPGSSWDNGVAVDAAAQRILDSNIAQAAKTTRTRTEAQGHEAYLIDRRNQSYSAIAGFGDLSDAVKTATNAGTTIPDEIPADATTKQYVDQGNANGAWADTDSDLGDVVQLVNTLRGDYSSASNAKKYYQYARPYRQSRDVQVLPQLVPEESPTPATDGGFPSGHTNAGYLSSLAFAYAYPQKYTELLTEGSEIGNSRIVAGMHSPLDVMGGRVLATALAAAVLNDPANTQLEQQAHQQAEKVLAAASTPTAVAADADYAADKAEYRKRLTYGFTRSGGKAIPAAVPKGAEALLRTRLPYLSDDQIREVLRTTALPSGYPLLDDAEGWGRLDLFSAASGYGAFDSPVTVSMDAAEKGLDAADTWRNDIGGTGSLTKRGTGALALAGTNRYTGGTTVRGGTLTADSAAALGKGSVTTASGTLADASTRTVRIGGDLTQRSHATLSLSVEGRQQALRVAGTASFGGTLQVHVAKGAALANDVVLIRADRIATGTSFRTVRVDGLPAGYKPVLQRHGNELHLVNADAAGRGHHRGHGA</sequence>
<dbReference type="InterPro" id="IPR011050">
    <property type="entry name" value="Pectin_lyase_fold/virulence"/>
</dbReference>
<name>A0ABN1ZDH9_9MICO</name>
<evidence type="ECO:0000259" key="3">
    <source>
        <dbReference type="SMART" id="SM00014"/>
    </source>
</evidence>
<dbReference type="SUPFAM" id="SSF51126">
    <property type="entry name" value="Pectin lyase-like"/>
    <property type="match status" value="1"/>
</dbReference>
<dbReference type="SUPFAM" id="SSF48317">
    <property type="entry name" value="Acid phosphatase/Vanadium-dependent haloperoxidase"/>
    <property type="match status" value="1"/>
</dbReference>
<dbReference type="Proteomes" id="UP001501742">
    <property type="component" value="Unassembled WGS sequence"/>
</dbReference>
<dbReference type="CDD" id="cd03397">
    <property type="entry name" value="PAP2_acid_phosphatase"/>
    <property type="match status" value="1"/>
</dbReference>
<dbReference type="Pfam" id="PF01569">
    <property type="entry name" value="PAP2"/>
    <property type="match status" value="1"/>
</dbReference>
<dbReference type="InterPro" id="IPR036938">
    <property type="entry name" value="PAP2/HPO_sf"/>
</dbReference>
<dbReference type="EMBL" id="BAAAJX010000010">
    <property type="protein sequence ID" value="GAA1493728.1"/>
    <property type="molecule type" value="Genomic_DNA"/>
</dbReference>
<dbReference type="SUPFAM" id="SSF52743">
    <property type="entry name" value="Subtilisin-like"/>
    <property type="match status" value="1"/>
</dbReference>
<dbReference type="InterPro" id="IPR001011">
    <property type="entry name" value="Acid_Pase_classA_bac"/>
</dbReference>
<organism evidence="4 5">
    <name type="scientific">Curtobacterium herbarum</name>
    <dbReference type="NCBI Taxonomy" id="150122"/>
    <lineage>
        <taxon>Bacteria</taxon>
        <taxon>Bacillati</taxon>
        <taxon>Actinomycetota</taxon>
        <taxon>Actinomycetes</taxon>
        <taxon>Micrococcales</taxon>
        <taxon>Microbacteriaceae</taxon>
        <taxon>Curtobacterium</taxon>
    </lineage>
</organism>
<dbReference type="InterPro" id="IPR000326">
    <property type="entry name" value="PAP2/HPO"/>
</dbReference>
<keyword evidence="1 2" id="KW-0732">Signal</keyword>
<dbReference type="InterPro" id="IPR036852">
    <property type="entry name" value="Peptidase_S8/S53_dom_sf"/>
</dbReference>
<accession>A0ABN1ZDH9</accession>
<gene>
    <name evidence="4" type="ORF">GCM10009627_20740</name>
</gene>
<evidence type="ECO:0000313" key="5">
    <source>
        <dbReference type="Proteomes" id="UP001501742"/>
    </source>
</evidence>
<dbReference type="NCBIfam" id="TIGR02601">
    <property type="entry name" value="autotrns_rpt"/>
    <property type="match status" value="1"/>
</dbReference>
<evidence type="ECO:0000313" key="4">
    <source>
        <dbReference type="EMBL" id="GAA1493728.1"/>
    </source>
</evidence>
<dbReference type="Gene3D" id="1.20.144.10">
    <property type="entry name" value="Phosphatidic acid phosphatase type 2/haloperoxidase"/>
    <property type="match status" value="1"/>
</dbReference>
<dbReference type="Pfam" id="PF12951">
    <property type="entry name" value="PATR"/>
    <property type="match status" value="1"/>
</dbReference>
<feature type="domain" description="Phosphatidic acid phosphatase type 2/haloperoxidase" evidence="3">
    <location>
        <begin position="175"/>
        <end position="290"/>
    </location>
</feature>
<dbReference type="InterPro" id="IPR013425">
    <property type="entry name" value="Autotrns_rpt"/>
</dbReference>
<protein>
    <submittedName>
        <fullName evidence="4">Phosphatase PAP2 family protein</fullName>
    </submittedName>
</protein>
<proteinExistence type="predicted"/>
<comment type="caution">
    <text evidence="4">The sequence shown here is derived from an EMBL/GenBank/DDBJ whole genome shotgun (WGS) entry which is preliminary data.</text>
</comment>
<reference evidence="4 5" key="1">
    <citation type="journal article" date="2019" name="Int. J. Syst. Evol. Microbiol.">
        <title>The Global Catalogue of Microorganisms (GCM) 10K type strain sequencing project: providing services to taxonomists for standard genome sequencing and annotation.</title>
        <authorList>
            <consortium name="The Broad Institute Genomics Platform"/>
            <consortium name="The Broad Institute Genome Sequencing Center for Infectious Disease"/>
            <person name="Wu L."/>
            <person name="Ma J."/>
        </authorList>
    </citation>
    <scope>NUCLEOTIDE SEQUENCE [LARGE SCALE GENOMIC DNA]</scope>
    <source>
        <strain evidence="4 5">JCM 12140</strain>
    </source>
</reference>
<feature type="chain" id="PRO_5046458994" evidence="2">
    <location>
        <begin position="22"/>
        <end position="601"/>
    </location>
</feature>